<dbReference type="OrthoDB" id="9808140at2"/>
<sequence length="267" mass="28528">MNELNIQELVKVAEAYEQLLAPALFTEWTPRLADAADIQEGQHVLDVACGTGVLARVVAERVGRNGSVSGVDVNPGMLAVANRIAPAVEWREGDAESLLYANDSFDAVLSQFGLMLFAAPIIALQEMRRVLKPGGHLAVAVFGSLEDLPAYGAIANVYEHQVGKAVGDALRMPFSMGDPDTLASVFASAGITSAAIRMEEGMARFSSVRNMVLADVKGWFPFAGIHLNEDTIEAVVEEAETVLEAFQTDSGAVEFRVPVHIITATKS</sequence>
<reference evidence="2 3" key="1">
    <citation type="journal article" date="2016" name="Biochim. Biophys. Acta">
        <title>Characterization of red-shifted phycobilisomes isolated from the chlorophyll f-containing cyanobacterium Halomicronema hongdechloris.</title>
        <authorList>
            <person name="Li Y."/>
            <person name="Lin Y."/>
            <person name="Garvey C.J."/>
            <person name="Birch D."/>
            <person name="Corkery R.W."/>
            <person name="Loughlin P.C."/>
            <person name="Scheer H."/>
            <person name="Willows R.D."/>
            <person name="Chen M."/>
        </authorList>
    </citation>
    <scope>NUCLEOTIDE SEQUENCE [LARGE SCALE GENOMIC DNA]</scope>
    <source>
        <strain evidence="2 3">C2206</strain>
    </source>
</reference>
<feature type="domain" description="Methyltransferase" evidence="1">
    <location>
        <begin position="44"/>
        <end position="135"/>
    </location>
</feature>
<accession>A0A1Z3HKQ4</accession>
<dbReference type="KEGG" id="hhg:XM38_018500"/>
<dbReference type="Pfam" id="PF13649">
    <property type="entry name" value="Methyltransf_25"/>
    <property type="match status" value="1"/>
</dbReference>
<dbReference type="AlphaFoldDB" id="A0A1Z3HKQ4"/>
<dbReference type="PANTHER" id="PTHR42912">
    <property type="entry name" value="METHYLTRANSFERASE"/>
    <property type="match status" value="1"/>
</dbReference>
<proteinExistence type="predicted"/>
<keyword evidence="3" id="KW-1185">Reference proteome</keyword>
<dbReference type="InterPro" id="IPR050508">
    <property type="entry name" value="Methyltransf_Superfamily"/>
</dbReference>
<organism evidence="2 3">
    <name type="scientific">Halomicronema hongdechloris C2206</name>
    <dbReference type="NCBI Taxonomy" id="1641165"/>
    <lineage>
        <taxon>Bacteria</taxon>
        <taxon>Bacillati</taxon>
        <taxon>Cyanobacteriota</taxon>
        <taxon>Cyanophyceae</taxon>
        <taxon>Nodosilineales</taxon>
        <taxon>Nodosilineaceae</taxon>
        <taxon>Halomicronema</taxon>
    </lineage>
</organism>
<dbReference type="RefSeq" id="WP_080811959.1">
    <property type="nucleotide sequence ID" value="NZ_CP021983.2"/>
</dbReference>
<dbReference type="EMBL" id="CP021983">
    <property type="protein sequence ID" value="ASC70902.1"/>
    <property type="molecule type" value="Genomic_DNA"/>
</dbReference>
<dbReference type="Gene3D" id="3.40.50.150">
    <property type="entry name" value="Vaccinia Virus protein VP39"/>
    <property type="match status" value="1"/>
</dbReference>
<dbReference type="InterPro" id="IPR029063">
    <property type="entry name" value="SAM-dependent_MTases_sf"/>
</dbReference>
<keyword evidence="2" id="KW-0808">Transferase</keyword>
<name>A0A1Z3HKQ4_9CYAN</name>
<dbReference type="PANTHER" id="PTHR42912:SF80">
    <property type="entry name" value="METHYLTRANSFERASE DOMAIN-CONTAINING PROTEIN"/>
    <property type="match status" value="1"/>
</dbReference>
<dbReference type="CDD" id="cd02440">
    <property type="entry name" value="AdoMet_MTases"/>
    <property type="match status" value="1"/>
</dbReference>
<keyword evidence="2" id="KW-0489">Methyltransferase</keyword>
<dbReference type="SUPFAM" id="SSF53335">
    <property type="entry name" value="S-adenosyl-L-methionine-dependent methyltransferases"/>
    <property type="match status" value="1"/>
</dbReference>
<evidence type="ECO:0000313" key="3">
    <source>
        <dbReference type="Proteomes" id="UP000191901"/>
    </source>
</evidence>
<evidence type="ECO:0000259" key="1">
    <source>
        <dbReference type="Pfam" id="PF13649"/>
    </source>
</evidence>
<dbReference type="STRING" id="1641165.XM38_19610"/>
<dbReference type="InterPro" id="IPR041698">
    <property type="entry name" value="Methyltransf_25"/>
</dbReference>
<dbReference type="GO" id="GO:0032259">
    <property type="term" value="P:methylation"/>
    <property type="evidence" value="ECO:0007669"/>
    <property type="project" value="UniProtKB-KW"/>
</dbReference>
<gene>
    <name evidence="2" type="ORF">XM38_018500</name>
</gene>
<protein>
    <submittedName>
        <fullName evidence="2">2-methyl-6-phytyl-1,4-hydroquinone methyltransferase</fullName>
    </submittedName>
</protein>
<dbReference type="Proteomes" id="UP000191901">
    <property type="component" value="Chromosome"/>
</dbReference>
<dbReference type="GO" id="GO:0008168">
    <property type="term" value="F:methyltransferase activity"/>
    <property type="evidence" value="ECO:0007669"/>
    <property type="project" value="UniProtKB-KW"/>
</dbReference>
<evidence type="ECO:0000313" key="2">
    <source>
        <dbReference type="EMBL" id="ASC70902.1"/>
    </source>
</evidence>